<comment type="caution">
    <text evidence="4">The sequence shown here is derived from an EMBL/GenBank/DDBJ whole genome shotgun (WGS) entry which is preliminary data.</text>
</comment>
<dbReference type="Proteomes" id="UP000275076">
    <property type="component" value="Unassembled WGS sequence"/>
</dbReference>
<evidence type="ECO:0000256" key="1">
    <source>
        <dbReference type="ARBA" id="ARBA00022723"/>
    </source>
</evidence>
<dbReference type="InterPro" id="IPR004843">
    <property type="entry name" value="Calcineurin-like_PHP"/>
</dbReference>
<evidence type="ECO:0000256" key="2">
    <source>
        <dbReference type="ARBA" id="ARBA00022801"/>
    </source>
</evidence>
<reference evidence="4 5" key="1">
    <citation type="submission" date="2018-10" db="EMBL/GenBank/DDBJ databases">
        <title>Draft genome sequence of Bacillus salarius IM0101, isolated from a hypersaline soil in Inner Mongolia, China.</title>
        <authorList>
            <person name="Yamprayoonswat W."/>
            <person name="Boonvisut S."/>
            <person name="Jumpathong W."/>
            <person name="Sittihan S."/>
            <person name="Ruangsuj P."/>
            <person name="Wanthongcharoen S."/>
            <person name="Thongpramul N."/>
            <person name="Pimmason S."/>
            <person name="Yu B."/>
            <person name="Yasawong M."/>
        </authorList>
    </citation>
    <scope>NUCLEOTIDE SEQUENCE [LARGE SCALE GENOMIC DNA]</scope>
    <source>
        <strain evidence="4 5">IM0101</strain>
    </source>
</reference>
<dbReference type="SUPFAM" id="SSF56300">
    <property type="entry name" value="Metallo-dependent phosphatases"/>
    <property type="match status" value="1"/>
</dbReference>
<dbReference type="GO" id="GO:0009245">
    <property type="term" value="P:lipid A biosynthetic process"/>
    <property type="evidence" value="ECO:0007669"/>
    <property type="project" value="TreeGrafter"/>
</dbReference>
<keyword evidence="2" id="KW-0378">Hydrolase</keyword>
<keyword evidence="1" id="KW-0479">Metal-binding</keyword>
<sequence>MTKKRWTLIILVIVVSVIVAKSFMDTNYFKIDNVTFSNNKLPEDTSIKMLQISDLHNKTFGKNNEKLISAAVEADPDIIVMTGDLIDESTSNMEQVFQLMEKMADVTTNIYFITGNHEWLNPGTEEILEGLKERGITILDNTHTQVSVDKAIINLAGVDDYETNHENLSQAFRGLKNDYYTVLLSHAPGVVANEESTQADLVLSGHTHGGQIRLPFVGALVAPGQGFFPKFDQGMYRTAPDQHLYIDSGLGTSIVPIRFLNQSQMTLITIKDKT</sequence>
<organism evidence="4 5">
    <name type="scientific">Salibacterium salarium</name>
    <dbReference type="NCBI Taxonomy" id="284579"/>
    <lineage>
        <taxon>Bacteria</taxon>
        <taxon>Bacillati</taxon>
        <taxon>Bacillota</taxon>
        <taxon>Bacilli</taxon>
        <taxon>Bacillales</taxon>
        <taxon>Bacillaceae</taxon>
    </lineage>
</organism>
<dbReference type="AlphaFoldDB" id="A0A428MUU0"/>
<evidence type="ECO:0000313" key="4">
    <source>
        <dbReference type="EMBL" id="RSL29898.1"/>
    </source>
</evidence>
<dbReference type="GO" id="GO:0046872">
    <property type="term" value="F:metal ion binding"/>
    <property type="evidence" value="ECO:0007669"/>
    <property type="project" value="UniProtKB-KW"/>
</dbReference>
<accession>A0A428MUU0</accession>
<evidence type="ECO:0000313" key="5">
    <source>
        <dbReference type="Proteomes" id="UP000275076"/>
    </source>
</evidence>
<dbReference type="GO" id="GO:0016020">
    <property type="term" value="C:membrane"/>
    <property type="evidence" value="ECO:0007669"/>
    <property type="project" value="GOC"/>
</dbReference>
<dbReference type="PANTHER" id="PTHR31302">
    <property type="entry name" value="TRANSMEMBRANE PROTEIN WITH METALLOPHOSPHOESTERASE DOMAIN-RELATED"/>
    <property type="match status" value="1"/>
</dbReference>
<gene>
    <name evidence="4" type="ORF">D7Z54_28865</name>
</gene>
<feature type="domain" description="Calcineurin-like phosphoesterase" evidence="3">
    <location>
        <begin position="48"/>
        <end position="209"/>
    </location>
</feature>
<dbReference type="CDD" id="cd07385">
    <property type="entry name" value="MPP_YkuE_C"/>
    <property type="match status" value="1"/>
</dbReference>
<dbReference type="EMBL" id="RBVX01000048">
    <property type="protein sequence ID" value="RSL29898.1"/>
    <property type="molecule type" value="Genomic_DNA"/>
</dbReference>
<dbReference type="Gene3D" id="3.60.21.10">
    <property type="match status" value="1"/>
</dbReference>
<dbReference type="Pfam" id="PF00149">
    <property type="entry name" value="Metallophos"/>
    <property type="match status" value="1"/>
</dbReference>
<dbReference type="GO" id="GO:0008758">
    <property type="term" value="F:UDP-2,3-diacylglucosamine hydrolase activity"/>
    <property type="evidence" value="ECO:0007669"/>
    <property type="project" value="TreeGrafter"/>
</dbReference>
<name>A0A428MUU0_9BACI</name>
<dbReference type="OrthoDB" id="9780884at2"/>
<protein>
    <submittedName>
        <fullName evidence="4">Metallophosphoesterase</fullName>
    </submittedName>
</protein>
<dbReference type="InterPro" id="IPR029052">
    <property type="entry name" value="Metallo-depent_PP-like"/>
</dbReference>
<evidence type="ECO:0000259" key="3">
    <source>
        <dbReference type="Pfam" id="PF00149"/>
    </source>
</evidence>
<dbReference type="PANTHER" id="PTHR31302:SF31">
    <property type="entry name" value="PHOSPHODIESTERASE YAEI"/>
    <property type="match status" value="1"/>
</dbReference>
<proteinExistence type="predicted"/>
<dbReference type="InterPro" id="IPR051158">
    <property type="entry name" value="Metallophosphoesterase_sf"/>
</dbReference>
<keyword evidence="5" id="KW-1185">Reference proteome</keyword>